<gene>
    <name evidence="2" type="ORF">G3O08_19335</name>
</gene>
<keyword evidence="3" id="KW-1185">Reference proteome</keyword>
<dbReference type="AlphaFoldDB" id="A0A7K3WX50"/>
<evidence type="ECO:0000313" key="3">
    <source>
        <dbReference type="Proteomes" id="UP000486602"/>
    </source>
</evidence>
<sequence length="52" mass="6204">MLELSGRLLVKNEKVNFENYVLTVEAADKRRIKRVKLTLLQTEETEEKEKNR</sequence>
<feature type="domain" description="Transporter-associated" evidence="1">
    <location>
        <begin position="1"/>
        <end position="40"/>
    </location>
</feature>
<dbReference type="GO" id="GO:0050660">
    <property type="term" value="F:flavin adenine dinucleotide binding"/>
    <property type="evidence" value="ECO:0007669"/>
    <property type="project" value="InterPro"/>
</dbReference>
<evidence type="ECO:0000259" key="1">
    <source>
        <dbReference type="Pfam" id="PF03471"/>
    </source>
</evidence>
<name>A0A7K3WX50_9FLAO</name>
<evidence type="ECO:0000313" key="2">
    <source>
        <dbReference type="EMBL" id="NEN25651.1"/>
    </source>
</evidence>
<dbReference type="InterPro" id="IPR005170">
    <property type="entry name" value="Transptr-assoc_dom"/>
</dbReference>
<reference evidence="2 3" key="1">
    <citation type="submission" date="2020-02" db="EMBL/GenBank/DDBJ databases">
        <title>Out from the shadows clarifying the taxonomy of the family Cryomorphaceae and related taxa by utilizing the GTDB taxonomic framework.</title>
        <authorList>
            <person name="Bowman J.P."/>
        </authorList>
    </citation>
    <scope>NUCLEOTIDE SEQUENCE [LARGE SCALE GENOMIC DNA]</scope>
    <source>
        <strain evidence="2 3">QSSC 1-22</strain>
    </source>
</reference>
<dbReference type="Pfam" id="PF03471">
    <property type="entry name" value="CorC_HlyC"/>
    <property type="match status" value="1"/>
</dbReference>
<comment type="caution">
    <text evidence="2">The sequence shown here is derived from an EMBL/GenBank/DDBJ whole genome shotgun (WGS) entry which is preliminary data.</text>
</comment>
<dbReference type="EMBL" id="JAAGVY010000066">
    <property type="protein sequence ID" value="NEN25651.1"/>
    <property type="molecule type" value="Genomic_DNA"/>
</dbReference>
<dbReference type="InterPro" id="IPR016169">
    <property type="entry name" value="FAD-bd_PCMH_sub2"/>
</dbReference>
<dbReference type="Gene3D" id="3.30.465.10">
    <property type="match status" value="1"/>
</dbReference>
<dbReference type="InterPro" id="IPR036318">
    <property type="entry name" value="FAD-bd_PCMH-like_sf"/>
</dbReference>
<dbReference type="SUPFAM" id="SSF56176">
    <property type="entry name" value="FAD-binding/transporter-associated domain-like"/>
    <property type="match status" value="1"/>
</dbReference>
<dbReference type="Proteomes" id="UP000486602">
    <property type="component" value="Unassembled WGS sequence"/>
</dbReference>
<proteinExistence type="predicted"/>
<protein>
    <recommendedName>
        <fullName evidence="1">Transporter-associated domain-containing protein</fullName>
    </recommendedName>
</protein>
<accession>A0A7K3WX50</accession>
<organism evidence="2 3">
    <name type="scientific">Cryomorpha ignava</name>
    <dbReference type="NCBI Taxonomy" id="101383"/>
    <lineage>
        <taxon>Bacteria</taxon>
        <taxon>Pseudomonadati</taxon>
        <taxon>Bacteroidota</taxon>
        <taxon>Flavobacteriia</taxon>
        <taxon>Flavobacteriales</taxon>
        <taxon>Cryomorphaceae</taxon>
        <taxon>Cryomorpha</taxon>
    </lineage>
</organism>